<dbReference type="AlphaFoldDB" id="A0A5M6CVP7"/>
<feature type="transmembrane region" description="Helical" evidence="1">
    <location>
        <begin position="214"/>
        <end position="237"/>
    </location>
</feature>
<proteinExistence type="predicted"/>
<protein>
    <submittedName>
        <fullName evidence="2">DUF4184 family protein</fullName>
    </submittedName>
</protein>
<reference evidence="2 3" key="1">
    <citation type="submission" date="2019-09" db="EMBL/GenBank/DDBJ databases">
        <title>Genome sequence and assembly of Flavobacterium sp.</title>
        <authorList>
            <person name="Chhetri G."/>
        </authorList>
    </citation>
    <scope>NUCLEOTIDE SEQUENCE [LARGE SCALE GENOMIC DNA]</scope>
    <source>
        <strain evidence="2 3">SNL9</strain>
    </source>
</reference>
<feature type="transmembrane region" description="Helical" evidence="1">
    <location>
        <begin position="20"/>
        <end position="40"/>
    </location>
</feature>
<evidence type="ECO:0000256" key="1">
    <source>
        <dbReference type="SAM" id="Phobius"/>
    </source>
</evidence>
<feature type="transmembrane region" description="Helical" evidence="1">
    <location>
        <begin position="106"/>
        <end position="123"/>
    </location>
</feature>
<dbReference type="Proteomes" id="UP000325141">
    <property type="component" value="Unassembled WGS sequence"/>
</dbReference>
<dbReference type="Pfam" id="PF13803">
    <property type="entry name" value="DUF4184"/>
    <property type="match status" value="1"/>
</dbReference>
<keyword evidence="1" id="KW-1133">Transmembrane helix</keyword>
<keyword evidence="1" id="KW-0472">Membrane</keyword>
<dbReference type="InterPro" id="IPR025238">
    <property type="entry name" value="DUF4184"/>
</dbReference>
<evidence type="ECO:0000313" key="3">
    <source>
        <dbReference type="Proteomes" id="UP000325141"/>
    </source>
</evidence>
<organism evidence="2 3">
    <name type="scientific">Paenimyroides baculatum</name>
    <dbReference type="NCBI Taxonomy" id="2608000"/>
    <lineage>
        <taxon>Bacteria</taxon>
        <taxon>Pseudomonadati</taxon>
        <taxon>Bacteroidota</taxon>
        <taxon>Flavobacteriia</taxon>
        <taxon>Flavobacteriales</taxon>
        <taxon>Flavobacteriaceae</taxon>
        <taxon>Paenimyroides</taxon>
    </lineage>
</organism>
<comment type="caution">
    <text evidence="2">The sequence shown here is derived from an EMBL/GenBank/DDBJ whole genome shotgun (WGS) entry which is preliminary data.</text>
</comment>
<dbReference type="EMBL" id="VWSG01000001">
    <property type="protein sequence ID" value="KAA5538450.1"/>
    <property type="molecule type" value="Genomic_DNA"/>
</dbReference>
<sequence>MPFTFSHPAIILPLTYLPKRWFSLTGLIIGSLMPDFEYFLRVKIKSDFSHTLEGVFLFDLPLGILTAFAFHNIVRNNLFDNLPDILKSRLIIFKDFNWNIYFKKNWLIIIFSIMIGTFSHILWDSFTHDTGYFVQKIEILNQSVDLFDKQIPILKILQHLSTFIWAFVIVFALYKLRTHATDSKSINLNYWLTFFGFIIIFAFIFLNVSSAQYAIGNLIVSMISLSMLALILTSLVIKTKPKTFD</sequence>
<name>A0A5M6CVP7_9FLAO</name>
<keyword evidence="3" id="KW-1185">Reference proteome</keyword>
<gene>
    <name evidence="2" type="ORF">F0460_02285</name>
</gene>
<feature type="transmembrane region" description="Helical" evidence="1">
    <location>
        <begin position="156"/>
        <end position="176"/>
    </location>
</feature>
<evidence type="ECO:0000313" key="2">
    <source>
        <dbReference type="EMBL" id="KAA5538450.1"/>
    </source>
</evidence>
<accession>A0A5M6CVP7</accession>
<keyword evidence="1" id="KW-0812">Transmembrane</keyword>
<dbReference type="RefSeq" id="WP_150009846.1">
    <property type="nucleotide sequence ID" value="NZ_VWSG01000001.1"/>
</dbReference>
<feature type="transmembrane region" description="Helical" evidence="1">
    <location>
        <begin position="188"/>
        <end position="208"/>
    </location>
</feature>